<keyword evidence="1" id="KW-0560">Oxidoreductase</keyword>
<gene>
    <name evidence="1" type="ORF">CR152_09220</name>
</gene>
<dbReference type="KEGG" id="mass:CR152_09220"/>
<reference evidence="1" key="1">
    <citation type="submission" date="2017-10" db="EMBL/GenBank/DDBJ databases">
        <title>Massilia psychrophilum sp. nov., a novel purple-pigmented bacterium isolated from Tianshan glacier, Xinjiang Municipality, China.</title>
        <authorList>
            <person name="Wang H."/>
        </authorList>
    </citation>
    <scope>NUCLEOTIDE SEQUENCE [LARGE SCALE GENOMIC DNA]</scope>
    <source>
        <strain evidence="1">B2</strain>
    </source>
</reference>
<protein>
    <submittedName>
        <fullName evidence="1">Antibiotic biosynthesis monooxygenase</fullName>
    </submittedName>
</protein>
<dbReference type="GO" id="GO:0004497">
    <property type="term" value="F:monooxygenase activity"/>
    <property type="evidence" value="ECO:0007669"/>
    <property type="project" value="UniProtKB-KW"/>
</dbReference>
<dbReference type="Proteomes" id="UP000229897">
    <property type="component" value="Chromosome"/>
</dbReference>
<dbReference type="InterPro" id="IPR011008">
    <property type="entry name" value="Dimeric_a/b-barrel"/>
</dbReference>
<keyword evidence="2" id="KW-1185">Reference proteome</keyword>
<sequence>MARNTVRNPSDGVFRIDKFVVPAASLTAFVEQMRQIQAMFERLPGWRQKHLLTQYAGTGEFNVVTMVEWKTAAAMAVAQEIVQQQFTQEGIAPAQVLERLGVRSDRGFYIAA</sequence>
<dbReference type="Gene3D" id="3.30.70.100">
    <property type="match status" value="1"/>
</dbReference>
<dbReference type="AlphaFoldDB" id="A0A2D2DI79"/>
<dbReference type="OrthoDB" id="4476670at2"/>
<dbReference type="RefSeq" id="WP_099874659.1">
    <property type="nucleotide sequence ID" value="NZ_CP024608.1"/>
</dbReference>
<accession>A0A2D2DI79</accession>
<keyword evidence="1" id="KW-0503">Monooxygenase</keyword>
<proteinExistence type="predicted"/>
<dbReference type="EMBL" id="CP024608">
    <property type="protein sequence ID" value="ATQ74684.1"/>
    <property type="molecule type" value="Genomic_DNA"/>
</dbReference>
<evidence type="ECO:0000313" key="1">
    <source>
        <dbReference type="EMBL" id="ATQ74684.1"/>
    </source>
</evidence>
<organism evidence="1 2">
    <name type="scientific">Massilia violaceinigra</name>
    <dbReference type="NCBI Taxonomy" id="2045208"/>
    <lineage>
        <taxon>Bacteria</taxon>
        <taxon>Pseudomonadati</taxon>
        <taxon>Pseudomonadota</taxon>
        <taxon>Betaproteobacteria</taxon>
        <taxon>Burkholderiales</taxon>
        <taxon>Oxalobacteraceae</taxon>
        <taxon>Telluria group</taxon>
        <taxon>Massilia</taxon>
    </lineage>
</organism>
<dbReference type="SUPFAM" id="SSF54909">
    <property type="entry name" value="Dimeric alpha+beta barrel"/>
    <property type="match status" value="1"/>
</dbReference>
<evidence type="ECO:0000313" key="2">
    <source>
        <dbReference type="Proteomes" id="UP000229897"/>
    </source>
</evidence>
<name>A0A2D2DI79_9BURK</name>